<keyword evidence="6" id="KW-0812">Transmembrane</keyword>
<evidence type="ECO:0000256" key="5">
    <source>
        <dbReference type="ARBA" id="ARBA00022679"/>
    </source>
</evidence>
<keyword evidence="9" id="KW-0067">ATP-binding</keyword>
<dbReference type="SUPFAM" id="SSF55874">
    <property type="entry name" value="ATPase domain of HSP90 chaperone/DNA topoisomerase II/histidine kinase"/>
    <property type="match status" value="1"/>
</dbReference>
<dbReference type="SUPFAM" id="SSF47384">
    <property type="entry name" value="Homodimeric domain of signal transducing histidine kinase"/>
    <property type="match status" value="1"/>
</dbReference>
<evidence type="ECO:0000256" key="10">
    <source>
        <dbReference type="ARBA" id="ARBA00022989"/>
    </source>
</evidence>
<dbReference type="InterPro" id="IPR000700">
    <property type="entry name" value="PAS-assoc_C"/>
</dbReference>
<dbReference type="InterPro" id="IPR011006">
    <property type="entry name" value="CheY-like_superfamily"/>
</dbReference>
<keyword evidence="11" id="KW-0902">Two-component regulatory system</keyword>
<comment type="catalytic activity">
    <reaction evidence="1">
        <text>ATP + protein L-histidine = ADP + protein N-phospho-L-histidine.</text>
        <dbReference type="EC" id="2.7.13.3"/>
    </reaction>
</comment>
<keyword evidence="5" id="KW-0808">Transferase</keyword>
<feature type="domain" description="PAC" evidence="18">
    <location>
        <begin position="210"/>
        <end position="264"/>
    </location>
</feature>
<dbReference type="Pfam" id="PF00512">
    <property type="entry name" value="HisKA"/>
    <property type="match status" value="1"/>
</dbReference>
<dbReference type="Gene3D" id="3.30.450.20">
    <property type="entry name" value="PAS domain"/>
    <property type="match status" value="4"/>
</dbReference>
<dbReference type="NCBIfam" id="TIGR00229">
    <property type="entry name" value="sensory_box"/>
    <property type="match status" value="2"/>
</dbReference>
<dbReference type="PROSITE" id="PS50109">
    <property type="entry name" value="HIS_KIN"/>
    <property type="match status" value="1"/>
</dbReference>
<dbReference type="PRINTS" id="PR00344">
    <property type="entry name" value="BCTRLSENSOR"/>
</dbReference>
<evidence type="ECO:0000256" key="3">
    <source>
        <dbReference type="ARBA" id="ARBA00012438"/>
    </source>
</evidence>
<dbReference type="PROSITE" id="PS50112">
    <property type="entry name" value="PAS"/>
    <property type="match status" value="3"/>
</dbReference>
<dbReference type="InterPro" id="IPR003661">
    <property type="entry name" value="HisK_dim/P_dom"/>
</dbReference>
<dbReference type="CDD" id="cd00082">
    <property type="entry name" value="HisKA"/>
    <property type="match status" value="1"/>
</dbReference>
<dbReference type="SMART" id="SM00091">
    <property type="entry name" value="PAS"/>
    <property type="match status" value="4"/>
</dbReference>
<dbReference type="EMBL" id="QXDF01000001">
    <property type="protein sequence ID" value="RIA55587.1"/>
    <property type="molecule type" value="Genomic_DNA"/>
</dbReference>
<keyword evidence="8" id="KW-0418">Kinase</keyword>
<dbReference type="SMART" id="SM00387">
    <property type="entry name" value="HATPase_c"/>
    <property type="match status" value="1"/>
</dbReference>
<dbReference type="InterPro" id="IPR003594">
    <property type="entry name" value="HATPase_dom"/>
</dbReference>
<evidence type="ECO:0000256" key="4">
    <source>
        <dbReference type="ARBA" id="ARBA00022553"/>
    </source>
</evidence>
<dbReference type="InterPro" id="IPR005467">
    <property type="entry name" value="His_kinase_dom"/>
</dbReference>
<dbReference type="InterPro" id="IPR001789">
    <property type="entry name" value="Sig_transdc_resp-reg_receiver"/>
</dbReference>
<dbReference type="FunFam" id="1.10.287.130:FF:000004">
    <property type="entry name" value="Ethylene receptor 1"/>
    <property type="match status" value="1"/>
</dbReference>
<evidence type="ECO:0000313" key="19">
    <source>
        <dbReference type="EMBL" id="RIA55587.1"/>
    </source>
</evidence>
<evidence type="ECO:0000256" key="6">
    <source>
        <dbReference type="ARBA" id="ARBA00022692"/>
    </source>
</evidence>
<dbReference type="SMART" id="SM00448">
    <property type="entry name" value="REC"/>
    <property type="match status" value="1"/>
</dbReference>
<dbReference type="InterPro" id="IPR035965">
    <property type="entry name" value="PAS-like_dom_sf"/>
</dbReference>
<dbReference type="Pfam" id="PF00072">
    <property type="entry name" value="Response_reg"/>
    <property type="match status" value="1"/>
</dbReference>
<dbReference type="InterPro" id="IPR004358">
    <property type="entry name" value="Sig_transdc_His_kin-like_C"/>
</dbReference>
<evidence type="ECO:0000259" key="17">
    <source>
        <dbReference type="PROSITE" id="PS50112"/>
    </source>
</evidence>
<dbReference type="OrthoDB" id="9813151at2"/>
<evidence type="ECO:0000256" key="13">
    <source>
        <dbReference type="PROSITE-ProRule" id="PRU00169"/>
    </source>
</evidence>
<reference evidence="19 20" key="1">
    <citation type="submission" date="2018-08" db="EMBL/GenBank/DDBJ databases">
        <title>Genomic Encyclopedia of Archaeal and Bacterial Type Strains, Phase II (KMG-II): from individual species to whole genera.</title>
        <authorList>
            <person name="Goeker M."/>
        </authorList>
    </citation>
    <scope>NUCLEOTIDE SEQUENCE [LARGE SCALE GENOMIC DNA]</scope>
    <source>
        <strain evidence="19 20">DSM 5002</strain>
    </source>
</reference>
<feature type="modified residue" description="4-aspartylphosphate" evidence="13">
    <location>
        <position position="846"/>
    </location>
</feature>
<dbReference type="InterPro" id="IPR013767">
    <property type="entry name" value="PAS_fold"/>
</dbReference>
<dbReference type="GO" id="GO:0016020">
    <property type="term" value="C:membrane"/>
    <property type="evidence" value="ECO:0007669"/>
    <property type="project" value="UniProtKB-SubCell"/>
</dbReference>
<dbReference type="PROSITE" id="PS50113">
    <property type="entry name" value="PAC"/>
    <property type="match status" value="2"/>
</dbReference>
<feature type="domain" description="PAS" evidence="17">
    <location>
        <begin position="138"/>
        <end position="209"/>
    </location>
</feature>
<evidence type="ECO:0000256" key="1">
    <source>
        <dbReference type="ARBA" id="ARBA00000085"/>
    </source>
</evidence>
<evidence type="ECO:0000259" key="16">
    <source>
        <dbReference type="PROSITE" id="PS50110"/>
    </source>
</evidence>
<evidence type="ECO:0000256" key="12">
    <source>
        <dbReference type="ARBA" id="ARBA00023136"/>
    </source>
</evidence>
<keyword evidence="10" id="KW-1133">Transmembrane helix</keyword>
<dbReference type="CDD" id="cd17546">
    <property type="entry name" value="REC_hyHK_CKI1_RcsC-like"/>
    <property type="match status" value="1"/>
</dbReference>
<dbReference type="SMART" id="SM00388">
    <property type="entry name" value="HisKA"/>
    <property type="match status" value="1"/>
</dbReference>
<keyword evidence="7" id="KW-0547">Nucleotide-binding</keyword>
<keyword evidence="4 13" id="KW-0597">Phosphoprotein</keyword>
<dbReference type="PROSITE" id="PS50110">
    <property type="entry name" value="RESPONSE_REGULATORY"/>
    <property type="match status" value="1"/>
</dbReference>
<evidence type="ECO:0000256" key="11">
    <source>
        <dbReference type="ARBA" id="ARBA00023012"/>
    </source>
</evidence>
<keyword evidence="14" id="KW-0175">Coiled coil</keyword>
<dbReference type="Pfam" id="PF02518">
    <property type="entry name" value="HATPase_c"/>
    <property type="match status" value="1"/>
</dbReference>
<feature type="coiled-coil region" evidence="14">
    <location>
        <begin position="384"/>
        <end position="418"/>
    </location>
</feature>
<dbReference type="Gene3D" id="1.10.287.130">
    <property type="match status" value="1"/>
</dbReference>
<evidence type="ECO:0000256" key="8">
    <source>
        <dbReference type="ARBA" id="ARBA00022777"/>
    </source>
</evidence>
<dbReference type="CDD" id="cd00130">
    <property type="entry name" value="PAS"/>
    <property type="match status" value="2"/>
</dbReference>
<comment type="caution">
    <text evidence="19">The sequence shown here is derived from an EMBL/GenBank/DDBJ whole genome shotgun (WGS) entry which is preliminary data.</text>
</comment>
<dbReference type="CDD" id="cd16922">
    <property type="entry name" value="HATPase_EvgS-ArcB-TorS-like"/>
    <property type="match status" value="1"/>
</dbReference>
<feature type="domain" description="PAS" evidence="17">
    <location>
        <begin position="408"/>
        <end position="444"/>
    </location>
</feature>
<gene>
    <name evidence="19" type="ORF">BXY53_0657</name>
</gene>
<keyword evidence="12" id="KW-0472">Membrane</keyword>
<dbReference type="Proteomes" id="UP000266273">
    <property type="component" value="Unassembled WGS sequence"/>
</dbReference>
<evidence type="ECO:0000259" key="18">
    <source>
        <dbReference type="PROSITE" id="PS50113"/>
    </source>
</evidence>
<dbReference type="InterPro" id="IPR036890">
    <property type="entry name" value="HATPase_C_sf"/>
</dbReference>
<evidence type="ECO:0000256" key="14">
    <source>
        <dbReference type="SAM" id="Coils"/>
    </source>
</evidence>
<protein>
    <recommendedName>
        <fullName evidence="3">histidine kinase</fullName>
        <ecNumber evidence="3">2.7.13.3</ecNumber>
    </recommendedName>
</protein>
<sequence>MFDEQIANACPDGVLVVDRQGRITAINDAARRMFGWPGDTLIGQHVDILLPGGDRRRDVLLRRAVHKALQGPIEMNNWRSFLARRSDGIRFPINIWLAGDGTGPEHRTIAFIRDMSDPTAREAEVAKAQVELEMRCRHSELLALAAEYSADGVIIADAEGWTLWVNSALGKITGYEPEDFMGRKLWDMLQGPETDTATIKRLDAAIRDGRAARCDMFSYSRSGEGNWTEITLTPIHKDKGRPAKYVASLRDIGSRKRRETRLEEAAWAAEVKEGRLASAIEAASTGFIIYDSSNRLVMCNTALREQLPFLSDKLVPGVTYEELVHAAVLGGHLDTEGEDPETWMRHQIEKRNTETNGEAIVQFVDGRWMMHRARRTPAGEMIGVITDVTELKQQEERLREAKREAERAEARLSSAIESISEGFVVYDERDRLVRANTAFRKILGDDSDIIVPGVTFEEIVRALVARGHFDTEGEDPEAWIQRQLELRKSGPVVETVVRFTDGRWMLRRDRRTPQGEMIGIRSDITAFKQHEAELKKAHAEAEAANRAKSEFVATISHELRTPINGIMGFAQLMLMDELTEKQRERAEIVKSSSEHLLELVNDLLDLSRITSGSLKLETQPFVVAQLVDETIRLLKPMASEKGLELLATVDLPPRAQITADPGRIKQILINLIANAIKFTAEGQVALRVSQTAEGIAFAVADTGPGLRAEEKAAVFDRFARSGKGSSSPEGAGLGLAITKGLVELMDGEITVQSEVGVGSVFRVYLPLPVTVPEQEAYAPSASEKKKPSGERSRKMYDVLVAEDHPVNQLLIREILTSIGCRVTMADNGEKALEEIDARDFDLVIMDHQMPVMTGLEAITRIRARKDWKQRIPIIALTASALAGAEEDHKARGVEAFMTKPLDMNEVIGTVKHLGRIGRELREAAHSTAQ</sequence>
<dbReference type="PANTHER" id="PTHR43047">
    <property type="entry name" value="TWO-COMPONENT HISTIDINE PROTEIN KINASE"/>
    <property type="match status" value="1"/>
</dbReference>
<dbReference type="Pfam" id="PF00989">
    <property type="entry name" value="PAS"/>
    <property type="match status" value="1"/>
</dbReference>
<dbReference type="EC" id="2.7.13.3" evidence="3"/>
<dbReference type="Gene3D" id="3.30.565.10">
    <property type="entry name" value="Histidine kinase-like ATPase, C-terminal domain"/>
    <property type="match status" value="1"/>
</dbReference>
<evidence type="ECO:0000256" key="7">
    <source>
        <dbReference type="ARBA" id="ARBA00022741"/>
    </source>
</evidence>
<comment type="subcellular location">
    <subcellularLocation>
        <location evidence="2">Membrane</location>
    </subcellularLocation>
</comment>
<feature type="domain" description="Response regulatory" evidence="16">
    <location>
        <begin position="797"/>
        <end position="914"/>
    </location>
</feature>
<evidence type="ECO:0000313" key="20">
    <source>
        <dbReference type="Proteomes" id="UP000266273"/>
    </source>
</evidence>
<evidence type="ECO:0000256" key="9">
    <source>
        <dbReference type="ARBA" id="ARBA00022840"/>
    </source>
</evidence>
<name>A0A397Q7V9_9HYPH</name>
<dbReference type="FunFam" id="3.30.565.10:FF:000010">
    <property type="entry name" value="Sensor histidine kinase RcsC"/>
    <property type="match status" value="1"/>
</dbReference>
<dbReference type="SUPFAM" id="SSF52172">
    <property type="entry name" value="CheY-like"/>
    <property type="match status" value="1"/>
</dbReference>
<feature type="domain" description="Histidine kinase" evidence="15">
    <location>
        <begin position="554"/>
        <end position="769"/>
    </location>
</feature>
<dbReference type="GO" id="GO:0005524">
    <property type="term" value="F:ATP binding"/>
    <property type="evidence" value="ECO:0007669"/>
    <property type="project" value="UniProtKB-KW"/>
</dbReference>
<feature type="domain" description="PAC" evidence="18">
    <location>
        <begin position="346"/>
        <end position="400"/>
    </location>
</feature>
<evidence type="ECO:0000259" key="15">
    <source>
        <dbReference type="PROSITE" id="PS50109"/>
    </source>
</evidence>
<organism evidence="19 20">
    <name type="scientific">Dichotomicrobium thermohalophilum</name>
    <dbReference type="NCBI Taxonomy" id="933063"/>
    <lineage>
        <taxon>Bacteria</taxon>
        <taxon>Pseudomonadati</taxon>
        <taxon>Pseudomonadota</taxon>
        <taxon>Alphaproteobacteria</taxon>
        <taxon>Hyphomicrobiales</taxon>
        <taxon>Hyphomicrobiaceae</taxon>
        <taxon>Dichotomicrobium</taxon>
    </lineage>
</organism>
<evidence type="ECO:0000256" key="2">
    <source>
        <dbReference type="ARBA" id="ARBA00004370"/>
    </source>
</evidence>
<dbReference type="GO" id="GO:0000155">
    <property type="term" value="F:phosphorelay sensor kinase activity"/>
    <property type="evidence" value="ECO:0007669"/>
    <property type="project" value="InterPro"/>
</dbReference>
<dbReference type="Pfam" id="PF13426">
    <property type="entry name" value="PAS_9"/>
    <property type="match status" value="1"/>
</dbReference>
<dbReference type="Pfam" id="PF12860">
    <property type="entry name" value="PAS_7"/>
    <property type="match status" value="2"/>
</dbReference>
<dbReference type="Gene3D" id="3.40.50.2300">
    <property type="match status" value="1"/>
</dbReference>
<proteinExistence type="predicted"/>
<dbReference type="AlphaFoldDB" id="A0A397Q7V9"/>
<keyword evidence="20" id="KW-1185">Reference proteome</keyword>
<dbReference type="SUPFAM" id="SSF55785">
    <property type="entry name" value="PYP-like sensor domain (PAS domain)"/>
    <property type="match status" value="4"/>
</dbReference>
<dbReference type="InterPro" id="IPR036097">
    <property type="entry name" value="HisK_dim/P_sf"/>
</dbReference>
<dbReference type="InterPro" id="IPR000014">
    <property type="entry name" value="PAS"/>
</dbReference>
<dbReference type="GO" id="GO:0006355">
    <property type="term" value="P:regulation of DNA-templated transcription"/>
    <property type="evidence" value="ECO:0007669"/>
    <property type="project" value="InterPro"/>
</dbReference>
<feature type="domain" description="PAS" evidence="17">
    <location>
        <begin position="4"/>
        <end position="68"/>
    </location>
</feature>
<accession>A0A397Q7V9</accession>
<dbReference type="RefSeq" id="WP_119060475.1">
    <property type="nucleotide sequence ID" value="NZ_QXDF01000001.1"/>
</dbReference>